<dbReference type="AlphaFoldDB" id="A0A9P7UDK2"/>
<organism evidence="1 2">
    <name type="scientific">Colletotrichum scovillei</name>
    <dbReference type="NCBI Taxonomy" id="1209932"/>
    <lineage>
        <taxon>Eukaryota</taxon>
        <taxon>Fungi</taxon>
        <taxon>Dikarya</taxon>
        <taxon>Ascomycota</taxon>
        <taxon>Pezizomycotina</taxon>
        <taxon>Sordariomycetes</taxon>
        <taxon>Hypocreomycetidae</taxon>
        <taxon>Glomerellales</taxon>
        <taxon>Glomerellaceae</taxon>
        <taxon>Colletotrichum</taxon>
        <taxon>Colletotrichum acutatum species complex</taxon>
    </lineage>
</organism>
<accession>A0A9P7UDK2</accession>
<sequence>MAQKLRRNVKDSKIQDPFSSLFVLLVALHDLDAVDKSADQPMARFSCHRRKRSVTDLQRQPRVTSPL</sequence>
<dbReference type="Proteomes" id="UP000699042">
    <property type="component" value="Unassembled WGS sequence"/>
</dbReference>
<dbReference type="EMBL" id="JAESDN010000004">
    <property type="protein sequence ID" value="KAG7051798.1"/>
    <property type="molecule type" value="Genomic_DNA"/>
</dbReference>
<evidence type="ECO:0000313" key="2">
    <source>
        <dbReference type="Proteomes" id="UP000699042"/>
    </source>
</evidence>
<protein>
    <submittedName>
        <fullName evidence="1">Uncharacterized protein</fullName>
    </submittedName>
</protein>
<reference evidence="1" key="1">
    <citation type="submission" date="2021-05" db="EMBL/GenBank/DDBJ databases">
        <title>Comparative genomics of three Colletotrichum scovillei strains and genetic complementation revealed genes involved fungal growth and virulence on chili pepper.</title>
        <authorList>
            <person name="Hsieh D.-K."/>
            <person name="Chuang S.-C."/>
            <person name="Chen C.-Y."/>
            <person name="Chao Y.-T."/>
            <person name="Lu M.-Y.J."/>
            <person name="Lee M.-H."/>
            <person name="Shih M.-C."/>
        </authorList>
    </citation>
    <scope>NUCLEOTIDE SEQUENCE</scope>
    <source>
        <strain evidence="1">Coll-153</strain>
    </source>
</reference>
<name>A0A9P7UDK2_9PEZI</name>
<keyword evidence="2" id="KW-1185">Reference proteome</keyword>
<proteinExistence type="predicted"/>
<evidence type="ECO:0000313" key="1">
    <source>
        <dbReference type="EMBL" id="KAG7051798.1"/>
    </source>
</evidence>
<comment type="caution">
    <text evidence="1">The sequence shown here is derived from an EMBL/GenBank/DDBJ whole genome shotgun (WGS) entry which is preliminary data.</text>
</comment>
<gene>
    <name evidence="1" type="ORF">JMJ77_002414</name>
</gene>